<evidence type="ECO:0000313" key="6">
    <source>
        <dbReference type="EMBL" id="KAG2331416.1"/>
    </source>
</evidence>
<dbReference type="EMBL" id="JAAMPC010000001">
    <property type="protein sequence ID" value="KAG2331416.1"/>
    <property type="molecule type" value="Genomic_DNA"/>
</dbReference>
<sequence length="366" mass="39877">MTLPHTSIASQIRFRPVTTTSFVSDSKTFHNNSLSDEPEATRTTAPPLSGRVLNPFDSSCSESHANFLQPKLHLLIYSYFNDPPRSEANPDNLKPEMPTESMSASASPATRSSAAHDDPCFVSLDFKLAWSTQFENFLATKWTTAKRFGLDGGESLIPGMKKMFDRAVDLGVESIVTEMSHRGRLNVLDCQVVVRVSVFIKVTGIQLDEGVHRDSFERNLPSHVSHAMKVMNSDNTGTAAFLAFDMEVAKLTYVLASEAAQIVGIGVNAQVDTFQLKLNEVTSNHQTFTISRIFPIRELAPIPAFIVSGGVQVPEAVAPGLDARVVNAGKVAEQASTSDGSHPELSAPAKEQFAEDEKALKKARLE</sequence>
<dbReference type="GO" id="GO:0045252">
    <property type="term" value="C:oxoglutarate dehydrogenase complex"/>
    <property type="evidence" value="ECO:0007669"/>
    <property type="project" value="TreeGrafter"/>
</dbReference>
<feature type="compositionally biased region" description="Low complexity" evidence="5">
    <location>
        <begin position="101"/>
        <end position="111"/>
    </location>
</feature>
<feature type="region of interest" description="Disordered" evidence="5">
    <location>
        <begin position="86"/>
        <end position="111"/>
    </location>
</feature>
<dbReference type="GO" id="GO:0005739">
    <property type="term" value="C:mitochondrion"/>
    <property type="evidence" value="ECO:0007669"/>
    <property type="project" value="TreeGrafter"/>
</dbReference>
<dbReference type="AlphaFoldDB" id="A0A8X7WL00"/>
<evidence type="ECO:0000256" key="3">
    <source>
        <dbReference type="ARBA" id="ARBA00023002"/>
    </source>
</evidence>
<comment type="cofactor">
    <cofactor evidence="1">
        <name>thiamine diphosphate</name>
        <dbReference type="ChEBI" id="CHEBI:58937"/>
    </cofactor>
</comment>
<evidence type="ECO:0000313" key="7">
    <source>
        <dbReference type="Proteomes" id="UP000886595"/>
    </source>
</evidence>
<comment type="caution">
    <text evidence="6">The sequence shown here is derived from an EMBL/GenBank/DDBJ whole genome shotgun (WGS) entry which is preliminary data.</text>
</comment>
<proteinExistence type="inferred from homology"/>
<keyword evidence="3" id="KW-0560">Oxidoreductase</keyword>
<protein>
    <submittedName>
        <fullName evidence="6">Uncharacterized protein</fullName>
    </submittedName>
</protein>
<name>A0A8X7WL00_BRACI</name>
<dbReference type="GO" id="GO:0004591">
    <property type="term" value="F:oxoglutarate dehydrogenase (succinyl-transferring) activity"/>
    <property type="evidence" value="ECO:0007669"/>
    <property type="project" value="TreeGrafter"/>
</dbReference>
<dbReference type="InterPro" id="IPR011603">
    <property type="entry name" value="2oxoglutarate_DH_E1"/>
</dbReference>
<organism evidence="6 7">
    <name type="scientific">Brassica carinata</name>
    <name type="common">Ethiopian mustard</name>
    <name type="synonym">Abyssinian cabbage</name>
    <dbReference type="NCBI Taxonomy" id="52824"/>
    <lineage>
        <taxon>Eukaryota</taxon>
        <taxon>Viridiplantae</taxon>
        <taxon>Streptophyta</taxon>
        <taxon>Embryophyta</taxon>
        <taxon>Tracheophyta</taxon>
        <taxon>Spermatophyta</taxon>
        <taxon>Magnoliopsida</taxon>
        <taxon>eudicotyledons</taxon>
        <taxon>Gunneridae</taxon>
        <taxon>Pentapetalae</taxon>
        <taxon>rosids</taxon>
        <taxon>malvids</taxon>
        <taxon>Brassicales</taxon>
        <taxon>Brassicaceae</taxon>
        <taxon>Brassiceae</taxon>
        <taxon>Brassica</taxon>
    </lineage>
</organism>
<dbReference type="GO" id="GO:0006099">
    <property type="term" value="P:tricarboxylic acid cycle"/>
    <property type="evidence" value="ECO:0007669"/>
    <property type="project" value="TreeGrafter"/>
</dbReference>
<evidence type="ECO:0000256" key="1">
    <source>
        <dbReference type="ARBA" id="ARBA00001964"/>
    </source>
</evidence>
<dbReference type="Gene3D" id="3.40.50.970">
    <property type="match status" value="1"/>
</dbReference>
<comment type="similarity">
    <text evidence="2">Belongs to the alpha-ketoglutarate dehydrogenase family.</text>
</comment>
<reference evidence="6 7" key="1">
    <citation type="submission" date="2020-02" db="EMBL/GenBank/DDBJ databases">
        <authorList>
            <person name="Ma Q."/>
            <person name="Huang Y."/>
            <person name="Song X."/>
            <person name="Pei D."/>
        </authorList>
    </citation>
    <scope>NUCLEOTIDE SEQUENCE [LARGE SCALE GENOMIC DNA]</scope>
    <source>
        <strain evidence="6">Sxm20200214</strain>
        <tissue evidence="6">Leaf</tissue>
    </source>
</reference>
<gene>
    <name evidence="6" type="ORF">Bca52824_002596</name>
</gene>
<accession>A0A8X7WL00</accession>
<keyword evidence="4" id="KW-0786">Thiamine pyrophosphate</keyword>
<feature type="region of interest" description="Disordered" evidence="5">
    <location>
        <begin position="332"/>
        <end position="366"/>
    </location>
</feature>
<dbReference type="GO" id="GO:0030976">
    <property type="term" value="F:thiamine pyrophosphate binding"/>
    <property type="evidence" value="ECO:0007669"/>
    <property type="project" value="InterPro"/>
</dbReference>
<evidence type="ECO:0000256" key="4">
    <source>
        <dbReference type="ARBA" id="ARBA00023052"/>
    </source>
</evidence>
<evidence type="ECO:0000256" key="5">
    <source>
        <dbReference type="SAM" id="MobiDB-lite"/>
    </source>
</evidence>
<dbReference type="OrthoDB" id="1110184at2759"/>
<feature type="compositionally biased region" description="Polar residues" evidence="5">
    <location>
        <begin position="29"/>
        <end position="46"/>
    </location>
</feature>
<feature type="region of interest" description="Disordered" evidence="5">
    <location>
        <begin position="29"/>
        <end position="49"/>
    </location>
</feature>
<dbReference type="PANTHER" id="PTHR23152:SF4">
    <property type="entry name" value="2-OXOADIPATE DEHYDROGENASE COMPLEX COMPONENT E1"/>
    <property type="match status" value="1"/>
</dbReference>
<dbReference type="Proteomes" id="UP000886595">
    <property type="component" value="Unassembled WGS sequence"/>
</dbReference>
<feature type="compositionally biased region" description="Basic and acidic residues" evidence="5">
    <location>
        <begin position="352"/>
        <end position="366"/>
    </location>
</feature>
<dbReference type="PANTHER" id="PTHR23152">
    <property type="entry name" value="2-OXOGLUTARATE DEHYDROGENASE"/>
    <property type="match status" value="1"/>
</dbReference>
<keyword evidence="7" id="KW-1185">Reference proteome</keyword>
<evidence type="ECO:0000256" key="2">
    <source>
        <dbReference type="ARBA" id="ARBA00006936"/>
    </source>
</evidence>